<evidence type="ECO:0000313" key="11">
    <source>
        <dbReference type="EMBL" id="KAJ8766581.1"/>
    </source>
</evidence>
<dbReference type="CDD" id="cd12458">
    <property type="entry name" value="RRM_AtC3H46_like"/>
    <property type="match status" value="1"/>
</dbReference>
<feature type="domain" description="RRM" evidence="8">
    <location>
        <begin position="336"/>
        <end position="411"/>
    </location>
</feature>
<organism evidence="11 12">
    <name type="scientific">Erythroxylum novogranatense</name>
    <dbReference type="NCBI Taxonomy" id="1862640"/>
    <lineage>
        <taxon>Eukaryota</taxon>
        <taxon>Viridiplantae</taxon>
        <taxon>Streptophyta</taxon>
        <taxon>Embryophyta</taxon>
        <taxon>Tracheophyta</taxon>
        <taxon>Spermatophyta</taxon>
        <taxon>Magnoliopsida</taxon>
        <taxon>eudicotyledons</taxon>
        <taxon>Gunneridae</taxon>
        <taxon>Pentapetalae</taxon>
        <taxon>rosids</taxon>
        <taxon>fabids</taxon>
        <taxon>Malpighiales</taxon>
        <taxon>Erythroxylaceae</taxon>
        <taxon>Erythroxylum</taxon>
    </lineage>
</organism>
<dbReference type="EMBL" id="JAIWQS010000005">
    <property type="protein sequence ID" value="KAJ8766581.1"/>
    <property type="molecule type" value="Genomic_DNA"/>
</dbReference>
<dbReference type="PROSITE" id="PS50102">
    <property type="entry name" value="RRM"/>
    <property type="match status" value="1"/>
</dbReference>
<dbReference type="InterPro" id="IPR056276">
    <property type="entry name" value="AtC3H46-like_PABC-like"/>
</dbReference>
<evidence type="ECO:0000313" key="12">
    <source>
        <dbReference type="Proteomes" id="UP001159364"/>
    </source>
</evidence>
<evidence type="ECO:0000256" key="6">
    <source>
        <dbReference type="PROSITE-ProRule" id="PRU00176"/>
    </source>
</evidence>
<keyword evidence="2 7" id="KW-0863">Zinc-finger</keyword>
<keyword evidence="4 6" id="KW-0694">RNA-binding</keyword>
<reference evidence="11 12" key="1">
    <citation type="submission" date="2021-09" db="EMBL/GenBank/DDBJ databases">
        <title>Genomic insights and catalytic innovation underlie evolution of tropane alkaloids biosynthesis.</title>
        <authorList>
            <person name="Wang Y.-J."/>
            <person name="Tian T."/>
            <person name="Huang J.-P."/>
            <person name="Huang S.-X."/>
        </authorList>
    </citation>
    <scope>NUCLEOTIDE SEQUENCE [LARGE SCALE GENOMIC DNA]</scope>
    <source>
        <strain evidence="11">KIB-2018</strain>
        <tissue evidence="11">Leaf</tissue>
    </source>
</reference>
<evidence type="ECO:0008006" key="13">
    <source>
        <dbReference type="Google" id="ProtNLM"/>
    </source>
</evidence>
<dbReference type="Gene3D" id="3.30.70.330">
    <property type="match status" value="1"/>
</dbReference>
<accession>A0AAV8TI97</accession>
<evidence type="ECO:0000256" key="1">
    <source>
        <dbReference type="ARBA" id="ARBA00022723"/>
    </source>
</evidence>
<dbReference type="InterPro" id="IPR012677">
    <property type="entry name" value="Nucleotide-bd_a/b_plait_sf"/>
</dbReference>
<evidence type="ECO:0000256" key="4">
    <source>
        <dbReference type="ARBA" id="ARBA00022884"/>
    </source>
</evidence>
<evidence type="ECO:0000256" key="3">
    <source>
        <dbReference type="ARBA" id="ARBA00022833"/>
    </source>
</evidence>
<dbReference type="SUPFAM" id="SSF90229">
    <property type="entry name" value="CCCH zinc finger"/>
    <property type="match status" value="1"/>
</dbReference>
<comment type="caution">
    <text evidence="11">The sequence shown here is derived from an EMBL/GenBank/DDBJ whole genome shotgun (WGS) entry which is preliminary data.</text>
</comment>
<dbReference type="FunFam" id="3.30.70.330:FF:000678">
    <property type="entry name" value="zinc finger CCCH domain-containing protein 53-like isoform X2"/>
    <property type="match status" value="1"/>
</dbReference>
<dbReference type="SUPFAM" id="SSF54928">
    <property type="entry name" value="RNA-binding domain, RBD"/>
    <property type="match status" value="1"/>
</dbReference>
<dbReference type="GO" id="GO:0003677">
    <property type="term" value="F:DNA binding"/>
    <property type="evidence" value="ECO:0007669"/>
    <property type="project" value="UniProtKB-KW"/>
</dbReference>
<sequence>MDFPEPIKVVFNRIKKLEPEMANKIIGYLLIQECSDLEMFNLAISADDVIQELILKAKTELCMGPKALSPTIPPSMNLPPAREVLPFDIFPPVASQSFGSYQMPTHYWESQVAAKVNLDITPLSYPDSITELCKQAPLSILEDQLESVSLDSTVFPEHYFHSDAAIHNLGGQTGPRYSCLKEFPVKTCHYFNKGYCKHGSNCRYFHGQISESFPLKFDAVNDDQVLCSGSLEKLEMEIRELLKSKKGNPVSIASLPMMYYEKYGKVLQGEGYLTESQRHGRAGYSLTKLLARLKNSIRLIDRPHGQHAVILAEDAPKYVNNLGDRNDPGPIVSGSHQIYLTFPAESTFTEDDVSNYFSTFGPVEDVRIPCQQKRMFGFVTFESADTVKVVLAKGNPHFVCSARVLVKPYREKTKLLERKYHERIEHPMYYSAYETPGLLSKQLLEEQDQAFELERRRLAKLQMVQKPTADPSYFDYSMDGLKISEASLNIVLEIDFNLPSAERFGYILNALNTGSANDDKTKIVDSNYIDQDSCQGINLPESPFASAIVSSISTVI</sequence>
<proteinExistence type="predicted"/>
<dbReference type="InterPro" id="IPR025605">
    <property type="entry name" value="OST-HTH/LOTUS_dom"/>
</dbReference>
<dbReference type="PANTHER" id="PTHR24009:SF40">
    <property type="entry name" value="C3H1-TYPE DOMAIN-CONTAINING PROTEIN"/>
    <property type="match status" value="1"/>
</dbReference>
<dbReference type="Pfam" id="PF00076">
    <property type="entry name" value="RRM_1"/>
    <property type="match status" value="1"/>
</dbReference>
<evidence type="ECO:0000256" key="5">
    <source>
        <dbReference type="ARBA" id="ARBA00023125"/>
    </source>
</evidence>
<dbReference type="InterPro" id="IPR036855">
    <property type="entry name" value="Znf_CCCH_sf"/>
</dbReference>
<feature type="zinc finger region" description="C3H1-type" evidence="7">
    <location>
        <begin position="182"/>
        <end position="209"/>
    </location>
</feature>
<name>A0AAV8TI97_9ROSI</name>
<feature type="domain" description="HTH OST-type" evidence="10">
    <location>
        <begin position="230"/>
        <end position="313"/>
    </location>
</feature>
<feature type="domain" description="C3H1-type" evidence="9">
    <location>
        <begin position="182"/>
        <end position="209"/>
    </location>
</feature>
<evidence type="ECO:0000256" key="7">
    <source>
        <dbReference type="PROSITE-ProRule" id="PRU00723"/>
    </source>
</evidence>
<keyword evidence="3 7" id="KW-0862">Zinc</keyword>
<dbReference type="PROSITE" id="PS50103">
    <property type="entry name" value="ZF_C3H1"/>
    <property type="match status" value="1"/>
</dbReference>
<dbReference type="InterPro" id="IPR000504">
    <property type="entry name" value="RRM_dom"/>
</dbReference>
<dbReference type="GO" id="GO:0003723">
    <property type="term" value="F:RNA binding"/>
    <property type="evidence" value="ECO:0007669"/>
    <property type="project" value="UniProtKB-UniRule"/>
</dbReference>
<keyword evidence="12" id="KW-1185">Reference proteome</keyword>
<evidence type="ECO:0000256" key="2">
    <source>
        <dbReference type="ARBA" id="ARBA00022771"/>
    </source>
</evidence>
<keyword evidence="5" id="KW-0238">DNA-binding</keyword>
<dbReference type="Proteomes" id="UP001159364">
    <property type="component" value="Linkage Group LG05"/>
</dbReference>
<dbReference type="AlphaFoldDB" id="A0AAV8TI97"/>
<keyword evidence="1 7" id="KW-0479">Metal-binding</keyword>
<dbReference type="Pfam" id="PF23182">
    <property type="entry name" value="PABC_AtC3H46"/>
    <property type="match status" value="1"/>
</dbReference>
<evidence type="ECO:0000259" key="8">
    <source>
        <dbReference type="PROSITE" id="PS50102"/>
    </source>
</evidence>
<dbReference type="Pfam" id="PF12872">
    <property type="entry name" value="OST-HTH"/>
    <property type="match status" value="1"/>
</dbReference>
<dbReference type="PANTHER" id="PTHR24009">
    <property type="entry name" value="RNA-BINDING (RRM/RBD/RNP MOTIFS)"/>
    <property type="match status" value="1"/>
</dbReference>
<dbReference type="InterPro" id="IPR000571">
    <property type="entry name" value="Znf_CCCH"/>
</dbReference>
<evidence type="ECO:0000259" key="10">
    <source>
        <dbReference type="PROSITE" id="PS51644"/>
    </source>
</evidence>
<gene>
    <name evidence="11" type="ORF">K2173_023828</name>
</gene>
<dbReference type="Gene3D" id="4.10.1000.10">
    <property type="entry name" value="Zinc finger, CCCH-type"/>
    <property type="match status" value="1"/>
</dbReference>
<dbReference type="PROSITE" id="PS51644">
    <property type="entry name" value="HTH_OST"/>
    <property type="match status" value="1"/>
</dbReference>
<protein>
    <recommendedName>
        <fullName evidence="13">Zinc finger CCCH domain-containing protein 18-like</fullName>
    </recommendedName>
</protein>
<dbReference type="GO" id="GO:0008270">
    <property type="term" value="F:zinc ion binding"/>
    <property type="evidence" value="ECO:0007669"/>
    <property type="project" value="UniProtKB-KW"/>
</dbReference>
<evidence type="ECO:0000259" key="9">
    <source>
        <dbReference type="PROSITE" id="PS50103"/>
    </source>
</evidence>
<dbReference type="InterPro" id="IPR034365">
    <property type="entry name" value="AtC3H46-like_RRM"/>
</dbReference>
<dbReference type="SMART" id="SM00360">
    <property type="entry name" value="RRM"/>
    <property type="match status" value="1"/>
</dbReference>
<dbReference type="InterPro" id="IPR035979">
    <property type="entry name" value="RBD_domain_sf"/>
</dbReference>